<dbReference type="EMBL" id="JAHYBZ010000006">
    <property type="protein sequence ID" value="MBW6399865.1"/>
    <property type="molecule type" value="Genomic_DNA"/>
</dbReference>
<evidence type="ECO:0000313" key="2">
    <source>
        <dbReference type="EMBL" id="MBW6399865.1"/>
    </source>
</evidence>
<evidence type="ECO:0000256" key="1">
    <source>
        <dbReference type="SAM" id="MobiDB-lite"/>
    </source>
</evidence>
<comment type="caution">
    <text evidence="2">The sequence shown here is derived from an EMBL/GenBank/DDBJ whole genome shotgun (WGS) entry which is preliminary data.</text>
</comment>
<proteinExistence type="predicted"/>
<organism evidence="2 3">
    <name type="scientific">Roseomonas alba</name>
    <dbReference type="NCBI Taxonomy" id="2846776"/>
    <lineage>
        <taxon>Bacteria</taxon>
        <taxon>Pseudomonadati</taxon>
        <taxon>Pseudomonadota</taxon>
        <taxon>Alphaproteobacteria</taxon>
        <taxon>Acetobacterales</taxon>
        <taxon>Roseomonadaceae</taxon>
        <taxon>Roseomonas</taxon>
    </lineage>
</organism>
<feature type="compositionally biased region" description="Basic residues" evidence="1">
    <location>
        <begin position="1"/>
        <end position="13"/>
    </location>
</feature>
<name>A0ABS7AC38_9PROT</name>
<keyword evidence="3" id="KW-1185">Reference proteome</keyword>
<sequence>MTYKANRKRRPHVQRGGDGQRKAKPSAASTAQQTDKDAEIARLTLDLADARSKLQEIEEKGTDAYSARKIESLLEAAQIARGQAFDASVARNRAEGELRIVRRAILEARGPSGWLLRRAARRVLAAAAASPGD</sequence>
<dbReference type="Proteomes" id="UP001196565">
    <property type="component" value="Unassembled WGS sequence"/>
</dbReference>
<accession>A0ABS7AC38</accession>
<gene>
    <name evidence="2" type="ORF">KPL78_18545</name>
</gene>
<feature type="region of interest" description="Disordered" evidence="1">
    <location>
        <begin position="1"/>
        <end position="36"/>
    </location>
</feature>
<reference evidence="2 3" key="1">
    <citation type="submission" date="2021-07" db="EMBL/GenBank/DDBJ databases">
        <authorList>
            <person name="So Y."/>
        </authorList>
    </citation>
    <scope>NUCLEOTIDE SEQUENCE [LARGE SCALE GENOMIC DNA]</scope>
    <source>
        <strain evidence="2 3">HJA6</strain>
    </source>
</reference>
<evidence type="ECO:0000313" key="3">
    <source>
        <dbReference type="Proteomes" id="UP001196565"/>
    </source>
</evidence>
<dbReference type="RefSeq" id="WP_219764455.1">
    <property type="nucleotide sequence ID" value="NZ_JAHYBZ010000006.1"/>
</dbReference>
<protein>
    <submittedName>
        <fullName evidence="2">Uncharacterized protein</fullName>
    </submittedName>
</protein>